<dbReference type="CDD" id="cd00599">
    <property type="entry name" value="GH25_muramidase"/>
    <property type="match status" value="1"/>
</dbReference>
<dbReference type="SMART" id="SM00641">
    <property type="entry name" value="Glyco_25"/>
    <property type="match status" value="1"/>
</dbReference>
<dbReference type="RefSeq" id="WP_121892088.1">
    <property type="nucleotide sequence ID" value="NZ_PENI01000018.1"/>
</dbReference>
<dbReference type="GO" id="GO:0003796">
    <property type="term" value="F:lysozyme activity"/>
    <property type="evidence" value="ECO:0007669"/>
    <property type="project" value="InterPro"/>
</dbReference>
<evidence type="ECO:0000256" key="2">
    <source>
        <dbReference type="ARBA" id="ARBA00022801"/>
    </source>
</evidence>
<dbReference type="InterPro" id="IPR017853">
    <property type="entry name" value="GH"/>
</dbReference>
<evidence type="ECO:0000256" key="1">
    <source>
        <dbReference type="ARBA" id="ARBA00010646"/>
    </source>
</evidence>
<dbReference type="Gene3D" id="3.20.20.80">
    <property type="entry name" value="Glycosidases"/>
    <property type="match status" value="1"/>
</dbReference>
<dbReference type="Proteomes" id="UP000270471">
    <property type="component" value="Unassembled WGS sequence"/>
</dbReference>
<comment type="caution">
    <text evidence="4">The sequence shown here is derived from an EMBL/GenBank/DDBJ whole genome shotgun (WGS) entry which is preliminary data.</text>
</comment>
<keyword evidence="3" id="KW-0326">Glycosidase</keyword>
<reference evidence="4 5" key="1">
    <citation type="submission" date="2017-11" db="EMBL/GenBank/DDBJ databases">
        <title>Draft genome of actinobacteria isolated from guarana (Paullinia cupana (Mart.) Ducke.</title>
        <authorList>
            <person name="Siqueira K.A."/>
            <person name="Liotti R.G."/>
            <person name="Mendes T.A.O."/>
            <person name="Soares M.A."/>
        </authorList>
    </citation>
    <scope>NUCLEOTIDE SEQUENCE [LARGE SCALE GENOMIC DNA]</scope>
    <source>
        <strain evidence="4 5">193</strain>
    </source>
</reference>
<keyword evidence="5" id="KW-1185">Reference proteome</keyword>
<evidence type="ECO:0008006" key="6">
    <source>
        <dbReference type="Google" id="ProtNLM"/>
    </source>
</evidence>
<sequence length="353" mass="37993">MATCRGMDVSAYQGTQNWAAHKSDGIVFAFAKASEGQHSRDAKFAGHITGIAKAGLVPGAYHFAWPNQDVAQEAANYIGAVKAYAKKGFTHWLDLERYADGRNYSGRSAAQIKAWATAWIAAVRAAFPGQRVGIYTSGDDLAAGRVPDGVPLWYPAYPWGAAPYSKAEAAARPQPSGRAPLIWQFTSQPVDRSIAYLSEAGLRAWAAGDTSEEDDMPQYVNLGLAKPYKLKPGAWDSIEFTKEWSDETGDHATNGSVWARGPARFTGSVSLYLTGLPAGAVVQARMSEYEGDNHHADHPIHEIIGTAGGTFAVLPLTKRLAKGRGMRVRLLNQSDAPVTVSTSVLTVLVWKEG</sequence>
<dbReference type="PANTHER" id="PTHR34135">
    <property type="entry name" value="LYSOZYME"/>
    <property type="match status" value="1"/>
</dbReference>
<evidence type="ECO:0000256" key="3">
    <source>
        <dbReference type="ARBA" id="ARBA00023295"/>
    </source>
</evidence>
<evidence type="ECO:0000313" key="4">
    <source>
        <dbReference type="EMBL" id="RMB83044.1"/>
    </source>
</evidence>
<protein>
    <recommendedName>
        <fullName evidence="6">N-acetylmuramoyl-L-alanine amidase</fullName>
    </recommendedName>
</protein>
<dbReference type="PANTHER" id="PTHR34135:SF2">
    <property type="entry name" value="LYSOZYME"/>
    <property type="match status" value="1"/>
</dbReference>
<dbReference type="InterPro" id="IPR002053">
    <property type="entry name" value="Glyco_hydro_25"/>
</dbReference>
<keyword evidence="2" id="KW-0378">Hydrolase</keyword>
<gene>
    <name evidence="4" type="ORF">CTZ28_25630</name>
</gene>
<dbReference type="PROSITE" id="PS51904">
    <property type="entry name" value="GLYCOSYL_HYDROL_F25_2"/>
    <property type="match status" value="1"/>
</dbReference>
<dbReference type="AlphaFoldDB" id="A0A3M0I2R3"/>
<dbReference type="SUPFAM" id="SSF51445">
    <property type="entry name" value="(Trans)glycosidases"/>
    <property type="match status" value="1"/>
</dbReference>
<evidence type="ECO:0000313" key="5">
    <source>
        <dbReference type="Proteomes" id="UP000270471"/>
    </source>
</evidence>
<dbReference type="EMBL" id="PENI01000018">
    <property type="protein sequence ID" value="RMB83044.1"/>
    <property type="molecule type" value="Genomic_DNA"/>
</dbReference>
<dbReference type="Pfam" id="PF01183">
    <property type="entry name" value="Glyco_hydro_25"/>
    <property type="match status" value="1"/>
</dbReference>
<dbReference type="OrthoDB" id="9798192at2"/>
<dbReference type="GO" id="GO:0016998">
    <property type="term" value="P:cell wall macromolecule catabolic process"/>
    <property type="evidence" value="ECO:0007669"/>
    <property type="project" value="InterPro"/>
</dbReference>
<dbReference type="InterPro" id="IPR018077">
    <property type="entry name" value="Glyco_hydro_fam25_subgr"/>
</dbReference>
<accession>A0A3M0I2R3</accession>
<dbReference type="GO" id="GO:0016052">
    <property type="term" value="P:carbohydrate catabolic process"/>
    <property type="evidence" value="ECO:0007669"/>
    <property type="project" value="TreeGrafter"/>
</dbReference>
<comment type="similarity">
    <text evidence="1">Belongs to the glycosyl hydrolase 25 family.</text>
</comment>
<dbReference type="GO" id="GO:0009253">
    <property type="term" value="P:peptidoglycan catabolic process"/>
    <property type="evidence" value="ECO:0007669"/>
    <property type="project" value="InterPro"/>
</dbReference>
<organism evidence="4 5">
    <name type="scientific">Streptomyces shenzhenensis</name>
    <dbReference type="NCBI Taxonomy" id="943815"/>
    <lineage>
        <taxon>Bacteria</taxon>
        <taxon>Bacillati</taxon>
        <taxon>Actinomycetota</taxon>
        <taxon>Actinomycetes</taxon>
        <taxon>Kitasatosporales</taxon>
        <taxon>Streptomycetaceae</taxon>
        <taxon>Streptomyces</taxon>
    </lineage>
</organism>
<proteinExistence type="inferred from homology"/>
<name>A0A3M0I2R3_9ACTN</name>